<name>A0A828SR08_ACIBA</name>
<dbReference type="EMBL" id="ACYS02000124">
    <property type="protein sequence ID" value="EGJ67814.1"/>
    <property type="molecule type" value="Genomic_DNA"/>
</dbReference>
<accession>A0A828SR08</accession>
<sequence>MHGYFRNNISIFQQLLNCKKRLGFLQLLYEVPFLFLVRQFFVI</sequence>
<protein>
    <submittedName>
        <fullName evidence="1">Uncharacterized protein</fullName>
    </submittedName>
</protein>
<evidence type="ECO:0000313" key="1">
    <source>
        <dbReference type="EMBL" id="EGJ67814.1"/>
    </source>
</evidence>
<reference evidence="1 2" key="1">
    <citation type="submission" date="2011-04" db="EMBL/GenBank/DDBJ databases">
        <authorList>
            <person name="Weinstock G."/>
            <person name="Sodergren E."/>
            <person name="Clifton S."/>
            <person name="Fulton L."/>
            <person name="Fulton B."/>
            <person name="Courtney L."/>
            <person name="Fronick C."/>
            <person name="Harrison M."/>
            <person name="Strong C."/>
            <person name="Farmer C."/>
            <person name="Delahaunty K."/>
            <person name="Markovic C."/>
            <person name="Hall O."/>
            <person name="Minx P."/>
            <person name="Tomlinson C."/>
            <person name="Mitreva M."/>
            <person name="Hou S."/>
            <person name="Chen J."/>
            <person name="Wollam A."/>
            <person name="Pepin K.H."/>
            <person name="Johnson M."/>
            <person name="Bhonagiri V."/>
            <person name="Zhang X."/>
            <person name="Suruliraj S."/>
            <person name="Warren W."/>
            <person name="Chinwalla A."/>
            <person name="Mardis E.R."/>
            <person name="Wilson R.K."/>
        </authorList>
    </citation>
    <scope>NUCLEOTIDE SEQUENCE [LARGE SCALE GENOMIC DNA]</scope>
    <source>
        <strain evidence="1 2">6014059</strain>
    </source>
</reference>
<dbReference type="AlphaFoldDB" id="A0A828SR08"/>
<gene>
    <name evidence="1" type="ORF">HMPREF0022_02433</name>
</gene>
<organism evidence="1 2">
    <name type="scientific">Acinetobacter baumannii 6014059</name>
    <dbReference type="NCBI Taxonomy" id="525242"/>
    <lineage>
        <taxon>Bacteria</taxon>
        <taxon>Pseudomonadati</taxon>
        <taxon>Pseudomonadota</taxon>
        <taxon>Gammaproteobacteria</taxon>
        <taxon>Moraxellales</taxon>
        <taxon>Moraxellaceae</taxon>
        <taxon>Acinetobacter</taxon>
        <taxon>Acinetobacter calcoaceticus/baumannii complex</taxon>
    </lineage>
</organism>
<dbReference type="Proteomes" id="UP000003204">
    <property type="component" value="Unassembled WGS sequence"/>
</dbReference>
<proteinExistence type="predicted"/>
<comment type="caution">
    <text evidence="1">The sequence shown here is derived from an EMBL/GenBank/DDBJ whole genome shotgun (WGS) entry which is preliminary data.</text>
</comment>
<evidence type="ECO:0000313" key="2">
    <source>
        <dbReference type="Proteomes" id="UP000003204"/>
    </source>
</evidence>